<dbReference type="Pfam" id="PF08568">
    <property type="entry name" value="Kinetochor_Ybp2"/>
    <property type="match status" value="1"/>
</dbReference>
<proteinExistence type="predicted"/>
<keyword evidence="3" id="KW-1185">Reference proteome</keyword>
<dbReference type="AlphaFoldDB" id="A0AA38K832"/>
<feature type="compositionally biased region" description="Basic and acidic residues" evidence="1">
    <location>
        <begin position="530"/>
        <end position="545"/>
    </location>
</feature>
<name>A0AA38K832_9AGAR</name>
<gene>
    <name evidence="2" type="ORF">GGU10DRAFT_320691</name>
</gene>
<dbReference type="SUPFAM" id="SSF48371">
    <property type="entry name" value="ARM repeat"/>
    <property type="match status" value="1"/>
</dbReference>
<accession>A0AA38K832</accession>
<dbReference type="EMBL" id="MU793590">
    <property type="protein sequence ID" value="KAJ3781194.1"/>
    <property type="molecule type" value="Genomic_DNA"/>
</dbReference>
<dbReference type="Proteomes" id="UP001163798">
    <property type="component" value="Unassembled WGS sequence"/>
</dbReference>
<protein>
    <submittedName>
        <fullName evidence="2">Uncharacterized protein</fullName>
    </submittedName>
</protein>
<sequence>MVKDQLGILETEDPSVALTAAIITALDEQSHGLTLSSVVGYLLNEEEVSGYLDPLTLLTHLIPSADPGVEGMLEVVRERCRPKEVMIACEENLERVGRLVGDREEWEGEGEEGEGEGEGKKEVSLSIQILRLIRMLTVISTIPLRRKSALSLSFIPELAIVIQRVGVRSDGFSKTEGRDGLWYSAELVERVVDLMEKREEEEGKGEWKEILVKYISTAIDTLGTHIQASLAKRAFGVCFPKFGGPLDEGWERGDEVVRKLQSCFSRIGGVPGSVGSGFVLFAHGYMRGDGKWELGTYLPFMISSIQTNTLLDESLAVLLFSFFPSHSHSLPPSSPSFFPLLSLLPVLSSTHPDPFIRHCAFRILGGILSVVPGLVQVEVLVELVEREGLGSKMRIAAIGLVKDAVLRALEQDQGEYSGNMNVMTSPRFLQVFAPVLFVLKDSIVKLDGEDLERDETITELTRLGEVLALYYVLVMRDMRNRTGIRDLDNRANFERTILAPLRGGVPRWIGVVRGGLRKEKEEEEGEEEEEKAKEKEEEEEKEKSHTSYASGGLHSHSHSHALAPLVSLQIGLERIDGMWEVIGRGGGR</sequence>
<reference evidence="2" key="1">
    <citation type="submission" date="2022-08" db="EMBL/GenBank/DDBJ databases">
        <authorList>
            <consortium name="DOE Joint Genome Institute"/>
            <person name="Min B."/>
            <person name="Riley R."/>
            <person name="Sierra-Patev S."/>
            <person name="Naranjo-Ortiz M."/>
            <person name="Looney B."/>
            <person name="Konkel Z."/>
            <person name="Slot J.C."/>
            <person name="Sakamoto Y."/>
            <person name="Steenwyk J.L."/>
            <person name="Rokas A."/>
            <person name="Carro J."/>
            <person name="Camarero S."/>
            <person name="Ferreira P."/>
            <person name="Molpeceres G."/>
            <person name="Ruiz-Duenas F.J."/>
            <person name="Serrano A."/>
            <person name="Henrissat B."/>
            <person name="Drula E."/>
            <person name="Hughes K.W."/>
            <person name="Mata J.L."/>
            <person name="Ishikawa N.K."/>
            <person name="Vargas-Isla R."/>
            <person name="Ushijima S."/>
            <person name="Smith C.A."/>
            <person name="Ahrendt S."/>
            <person name="Andreopoulos W."/>
            <person name="He G."/>
            <person name="Labutti K."/>
            <person name="Lipzen A."/>
            <person name="Ng V."/>
            <person name="Sandor L."/>
            <person name="Barry K."/>
            <person name="Martinez A.T."/>
            <person name="Xiao Y."/>
            <person name="Gibbons J.G."/>
            <person name="Terashima K."/>
            <person name="Hibbett D.S."/>
            <person name="Grigoriev I.V."/>
        </authorList>
    </citation>
    <scope>NUCLEOTIDE SEQUENCE</scope>
    <source>
        <strain evidence="2">TFB10291</strain>
    </source>
</reference>
<organism evidence="2 3">
    <name type="scientific">Lentinula aff. detonsa</name>
    <dbReference type="NCBI Taxonomy" id="2804958"/>
    <lineage>
        <taxon>Eukaryota</taxon>
        <taxon>Fungi</taxon>
        <taxon>Dikarya</taxon>
        <taxon>Basidiomycota</taxon>
        <taxon>Agaricomycotina</taxon>
        <taxon>Agaricomycetes</taxon>
        <taxon>Agaricomycetidae</taxon>
        <taxon>Agaricales</taxon>
        <taxon>Marasmiineae</taxon>
        <taxon>Omphalotaceae</taxon>
        <taxon>Lentinula</taxon>
    </lineage>
</organism>
<evidence type="ECO:0000313" key="3">
    <source>
        <dbReference type="Proteomes" id="UP001163798"/>
    </source>
</evidence>
<feature type="region of interest" description="Disordered" evidence="1">
    <location>
        <begin position="516"/>
        <end position="556"/>
    </location>
</feature>
<comment type="caution">
    <text evidence="2">The sequence shown here is derived from an EMBL/GenBank/DDBJ whole genome shotgun (WGS) entry which is preliminary data.</text>
</comment>
<evidence type="ECO:0000256" key="1">
    <source>
        <dbReference type="SAM" id="MobiDB-lite"/>
    </source>
</evidence>
<evidence type="ECO:0000313" key="2">
    <source>
        <dbReference type="EMBL" id="KAJ3781194.1"/>
    </source>
</evidence>
<dbReference type="InterPro" id="IPR013877">
    <property type="entry name" value="YAP-bd/ALF4/Glomulin"/>
</dbReference>
<dbReference type="InterPro" id="IPR016024">
    <property type="entry name" value="ARM-type_fold"/>
</dbReference>